<proteinExistence type="predicted"/>
<dbReference type="InterPro" id="IPR003759">
    <property type="entry name" value="Cbl-bd_cap"/>
</dbReference>
<comment type="caution">
    <text evidence="2">The sequence shown here is derived from an EMBL/GenBank/DDBJ whole genome shotgun (WGS) entry which is preliminary data.</text>
</comment>
<gene>
    <name evidence="2" type="ORF">GCM10023340_04730</name>
</gene>
<dbReference type="Proteomes" id="UP001500221">
    <property type="component" value="Unassembled WGS sequence"/>
</dbReference>
<dbReference type="Pfam" id="PF02310">
    <property type="entry name" value="B12-binding"/>
    <property type="match status" value="1"/>
</dbReference>
<evidence type="ECO:0000313" key="3">
    <source>
        <dbReference type="Proteomes" id="UP001500221"/>
    </source>
</evidence>
<evidence type="ECO:0000313" key="2">
    <source>
        <dbReference type="EMBL" id="GAA5141985.1"/>
    </source>
</evidence>
<dbReference type="Pfam" id="PF02607">
    <property type="entry name" value="B12-binding_2"/>
    <property type="match status" value="1"/>
</dbReference>
<dbReference type="InterPro" id="IPR036724">
    <property type="entry name" value="Cobalamin-bd_sf"/>
</dbReference>
<dbReference type="SUPFAM" id="SSF52242">
    <property type="entry name" value="Cobalamin (vitamin B12)-binding domain"/>
    <property type="match status" value="1"/>
</dbReference>
<name>A0ABP9PAN9_9ACTN</name>
<dbReference type="RefSeq" id="WP_345454150.1">
    <property type="nucleotide sequence ID" value="NZ_BAABKG010000001.1"/>
</dbReference>
<dbReference type="InterPro" id="IPR006158">
    <property type="entry name" value="Cobalamin-bd"/>
</dbReference>
<dbReference type="EMBL" id="BAABKG010000001">
    <property type="protein sequence ID" value="GAA5141985.1"/>
    <property type="molecule type" value="Genomic_DNA"/>
</dbReference>
<keyword evidence="3" id="KW-1185">Reference proteome</keyword>
<accession>A0ABP9PAN9</accession>
<feature type="domain" description="B12-binding" evidence="1">
    <location>
        <begin position="108"/>
        <end position="233"/>
    </location>
</feature>
<dbReference type="Gene3D" id="1.10.1240.10">
    <property type="entry name" value="Methionine synthase domain"/>
    <property type="match status" value="1"/>
</dbReference>
<reference evidence="3" key="1">
    <citation type="journal article" date="2019" name="Int. J. Syst. Evol. Microbiol.">
        <title>The Global Catalogue of Microorganisms (GCM) 10K type strain sequencing project: providing services to taxonomists for standard genome sequencing and annotation.</title>
        <authorList>
            <consortium name="The Broad Institute Genomics Platform"/>
            <consortium name="The Broad Institute Genome Sequencing Center for Infectious Disease"/>
            <person name="Wu L."/>
            <person name="Ma J."/>
        </authorList>
    </citation>
    <scope>NUCLEOTIDE SEQUENCE [LARGE SCALE GENOMIC DNA]</scope>
    <source>
        <strain evidence="3">JCM 18459</strain>
    </source>
</reference>
<protein>
    <submittedName>
        <fullName evidence="2">Cobalamin-dependent protein</fullName>
    </submittedName>
</protein>
<dbReference type="Gene3D" id="3.40.50.280">
    <property type="entry name" value="Cobalamin-binding domain"/>
    <property type="match status" value="1"/>
</dbReference>
<sequence length="347" mass="35631">MTTAEALPTGRVAEALDDYWDAVSANDAERALQVVGAALDDGARLSAVLDDVVAACQRRVGGLWLDGEWSVAREHAATAVSEYVVRALLARVGGEAGHEPAEPGERPSPALLVACAEREWHALPALVVCTLLTEAGHRVRFLGGDVSTRTLQGALLDVPTQAVLISASLASSLLFVRRHVETASHSGIPTVVGGHGFDPAGRRARALGATAQASGGADVAGVVAGLPARVRPVEPLTGPGPSEAALLAPRTTAVARGAMSRLAERPDAPEGHLADVLADQLPVVVGCVVSGLLVDEPDVVRETGGWLGRVLDSRGGGPELVDLALAAVRDELHDFPTAVTLLDAATA</sequence>
<evidence type="ECO:0000259" key="1">
    <source>
        <dbReference type="PROSITE" id="PS51332"/>
    </source>
</evidence>
<dbReference type="PROSITE" id="PS51332">
    <property type="entry name" value="B12_BINDING"/>
    <property type="match status" value="1"/>
</dbReference>
<dbReference type="InterPro" id="IPR036594">
    <property type="entry name" value="Meth_synthase_dom"/>
</dbReference>
<organism evidence="2 3">
    <name type="scientific">Nocardioides marinquilinus</name>
    <dbReference type="NCBI Taxonomy" id="1210400"/>
    <lineage>
        <taxon>Bacteria</taxon>
        <taxon>Bacillati</taxon>
        <taxon>Actinomycetota</taxon>
        <taxon>Actinomycetes</taxon>
        <taxon>Propionibacteriales</taxon>
        <taxon>Nocardioidaceae</taxon>
        <taxon>Nocardioides</taxon>
    </lineage>
</organism>